<dbReference type="EMBL" id="CADCXU010033951">
    <property type="protein sequence ID" value="CAB0019418.1"/>
    <property type="molecule type" value="Genomic_DNA"/>
</dbReference>
<name>A0A6H5HPI0_9HEMI</name>
<dbReference type="Proteomes" id="UP000479000">
    <property type="component" value="Unassembled WGS sequence"/>
</dbReference>
<feature type="compositionally biased region" description="Polar residues" evidence="1">
    <location>
        <begin position="293"/>
        <end position="306"/>
    </location>
</feature>
<protein>
    <submittedName>
        <fullName evidence="2">Uncharacterized protein</fullName>
    </submittedName>
</protein>
<evidence type="ECO:0000313" key="2">
    <source>
        <dbReference type="EMBL" id="CAB0019418.1"/>
    </source>
</evidence>
<keyword evidence="3" id="KW-1185">Reference proteome</keyword>
<sequence>MDDYNGLLLKNKPKSASLNIAFFNLATFFGRAILSSAGQVEATSWRGSTCAGRLSTRLLLCFNGIAYGESSAITDYKLEEWGKVQVNVNRPMTFRTERERYSVSTLLLLCFNRIAYGESTAITDYKLEEWGKVQVNVNRPDLCWYEFGQNYALTDYTRRGVRDYNKNIALYSSGVRAICIFGPDDAAGRVSLVRTRTARGGGSGPEGGRHPGDMTEQRAARVDLRRSTPARLCADGFNGPPPHDRGRRGRTRPPACLREKERQTCFLSPPRRKRSFSNVPLGPPGRQLPSERSAMSSTHCGPTSRT</sequence>
<evidence type="ECO:0000256" key="1">
    <source>
        <dbReference type="SAM" id="MobiDB-lite"/>
    </source>
</evidence>
<feature type="compositionally biased region" description="Basic and acidic residues" evidence="1">
    <location>
        <begin position="207"/>
        <end position="219"/>
    </location>
</feature>
<reference evidence="2 3" key="1">
    <citation type="submission" date="2020-02" db="EMBL/GenBank/DDBJ databases">
        <authorList>
            <person name="Ferguson B K."/>
        </authorList>
    </citation>
    <scope>NUCLEOTIDE SEQUENCE [LARGE SCALE GENOMIC DNA]</scope>
</reference>
<feature type="region of interest" description="Disordered" evidence="1">
    <location>
        <begin position="231"/>
        <end position="306"/>
    </location>
</feature>
<organism evidence="2 3">
    <name type="scientific">Nesidiocoris tenuis</name>
    <dbReference type="NCBI Taxonomy" id="355587"/>
    <lineage>
        <taxon>Eukaryota</taxon>
        <taxon>Metazoa</taxon>
        <taxon>Ecdysozoa</taxon>
        <taxon>Arthropoda</taxon>
        <taxon>Hexapoda</taxon>
        <taxon>Insecta</taxon>
        <taxon>Pterygota</taxon>
        <taxon>Neoptera</taxon>
        <taxon>Paraneoptera</taxon>
        <taxon>Hemiptera</taxon>
        <taxon>Heteroptera</taxon>
        <taxon>Panheteroptera</taxon>
        <taxon>Cimicomorpha</taxon>
        <taxon>Miridae</taxon>
        <taxon>Dicyphina</taxon>
        <taxon>Nesidiocoris</taxon>
    </lineage>
</organism>
<dbReference type="AlphaFoldDB" id="A0A6H5HPI0"/>
<feature type="region of interest" description="Disordered" evidence="1">
    <location>
        <begin position="196"/>
        <end position="219"/>
    </location>
</feature>
<proteinExistence type="predicted"/>
<gene>
    <name evidence="2" type="ORF">NTEN_LOCUS23130</name>
</gene>
<accession>A0A6H5HPI0</accession>
<evidence type="ECO:0000313" key="3">
    <source>
        <dbReference type="Proteomes" id="UP000479000"/>
    </source>
</evidence>